<accession>A0A9Q3CMV9</accession>
<feature type="domain" description="Ty3 transposon capsid-like protein" evidence="2">
    <location>
        <begin position="25"/>
        <end position="212"/>
    </location>
</feature>
<organism evidence="3 4">
    <name type="scientific">Austropuccinia psidii MF-1</name>
    <dbReference type="NCBI Taxonomy" id="1389203"/>
    <lineage>
        <taxon>Eukaryota</taxon>
        <taxon>Fungi</taxon>
        <taxon>Dikarya</taxon>
        <taxon>Basidiomycota</taxon>
        <taxon>Pucciniomycotina</taxon>
        <taxon>Pucciniomycetes</taxon>
        <taxon>Pucciniales</taxon>
        <taxon>Sphaerophragmiaceae</taxon>
        <taxon>Austropuccinia</taxon>
    </lineage>
</organism>
<evidence type="ECO:0000313" key="3">
    <source>
        <dbReference type="EMBL" id="MBW0488189.1"/>
    </source>
</evidence>
<dbReference type="PANTHER" id="PTHR15503:SF22">
    <property type="entry name" value="TRANSPOSON TY3-I GAG POLYPROTEIN"/>
    <property type="match status" value="1"/>
</dbReference>
<evidence type="ECO:0000256" key="1">
    <source>
        <dbReference type="SAM" id="MobiDB-lite"/>
    </source>
</evidence>
<dbReference type="Proteomes" id="UP000765509">
    <property type="component" value="Unassembled WGS sequence"/>
</dbReference>
<dbReference type="PANTHER" id="PTHR15503">
    <property type="entry name" value="LDOC1 RELATED"/>
    <property type="match status" value="1"/>
</dbReference>
<dbReference type="AlphaFoldDB" id="A0A9Q3CMV9"/>
<sequence>MGQLTQEVAPRDNTKAPEFKAPSMKAPDSFDGTQDHKLRGSIQSCQLLFHNDLEKPFSDRKKVFYSTSFLTGRAGKWIEHYLPNISNEDPSYLPNNWKLFETQLSTLFGDPNEVRKDEQELDNLRMKESCHVSLYIADFKSLISRIGDWEERAYIHVYRGGLAPRLLDQLASHPGTFDTLQELIDITLKLDARYHERQREKGGNQEKKPLVTGSNPSRPPQCSSSKRSHHKKNKKGKQSQASKEKPHASLLNKDNKVIGSEKKRRIKEGLCTYCGGKYPIEKCFKRPQKKPGTSRGFPSKQGKS</sequence>
<dbReference type="EMBL" id="AVOT02009483">
    <property type="protein sequence ID" value="MBW0488189.1"/>
    <property type="molecule type" value="Genomic_DNA"/>
</dbReference>
<comment type="caution">
    <text evidence="3">The sequence shown here is derived from an EMBL/GenBank/DDBJ whole genome shotgun (WGS) entry which is preliminary data.</text>
</comment>
<evidence type="ECO:0000259" key="2">
    <source>
        <dbReference type="Pfam" id="PF19259"/>
    </source>
</evidence>
<dbReference type="OrthoDB" id="5552562at2759"/>
<gene>
    <name evidence="3" type="ORF">O181_027904</name>
</gene>
<name>A0A9Q3CMV9_9BASI</name>
<dbReference type="Pfam" id="PF19259">
    <property type="entry name" value="Ty3_capsid"/>
    <property type="match status" value="1"/>
</dbReference>
<keyword evidence="4" id="KW-1185">Reference proteome</keyword>
<feature type="compositionally biased region" description="Polar residues" evidence="1">
    <location>
        <begin position="212"/>
        <end position="222"/>
    </location>
</feature>
<dbReference type="InterPro" id="IPR045358">
    <property type="entry name" value="Ty3_capsid"/>
</dbReference>
<feature type="compositionally biased region" description="Basic and acidic residues" evidence="1">
    <location>
        <begin position="9"/>
        <end position="18"/>
    </location>
</feature>
<evidence type="ECO:0000313" key="4">
    <source>
        <dbReference type="Proteomes" id="UP000765509"/>
    </source>
</evidence>
<dbReference type="InterPro" id="IPR032567">
    <property type="entry name" value="RTL1-rel"/>
</dbReference>
<feature type="region of interest" description="Disordered" evidence="1">
    <location>
        <begin position="197"/>
        <end position="262"/>
    </location>
</feature>
<feature type="region of interest" description="Disordered" evidence="1">
    <location>
        <begin position="283"/>
        <end position="304"/>
    </location>
</feature>
<protein>
    <recommendedName>
        <fullName evidence="2">Ty3 transposon capsid-like protein domain-containing protein</fullName>
    </recommendedName>
</protein>
<reference evidence="3" key="1">
    <citation type="submission" date="2021-03" db="EMBL/GenBank/DDBJ databases">
        <title>Draft genome sequence of rust myrtle Austropuccinia psidii MF-1, a brazilian biotype.</title>
        <authorList>
            <person name="Quecine M.C."/>
            <person name="Pachon D.M.R."/>
            <person name="Bonatelli M.L."/>
            <person name="Correr F.H."/>
            <person name="Franceschini L.M."/>
            <person name="Leite T.F."/>
            <person name="Margarido G.R.A."/>
            <person name="Almeida C.A."/>
            <person name="Ferrarezi J.A."/>
            <person name="Labate C.A."/>
        </authorList>
    </citation>
    <scope>NUCLEOTIDE SEQUENCE</scope>
    <source>
        <strain evidence="3">MF-1</strain>
    </source>
</reference>
<feature type="compositionally biased region" description="Basic and acidic residues" evidence="1">
    <location>
        <begin position="197"/>
        <end position="209"/>
    </location>
</feature>
<feature type="region of interest" description="Disordered" evidence="1">
    <location>
        <begin position="1"/>
        <end position="32"/>
    </location>
</feature>
<feature type="compositionally biased region" description="Basic and acidic residues" evidence="1">
    <location>
        <begin position="242"/>
        <end position="261"/>
    </location>
</feature>
<feature type="compositionally biased region" description="Basic residues" evidence="1">
    <location>
        <begin position="226"/>
        <end position="237"/>
    </location>
</feature>
<proteinExistence type="predicted"/>